<dbReference type="RefSeq" id="WP_236823646.1">
    <property type="nucleotide sequence ID" value="NZ_AP014854.2"/>
</dbReference>
<dbReference type="Pfam" id="PF06172">
    <property type="entry name" value="Cupin_5"/>
    <property type="match status" value="1"/>
</dbReference>
<sequence>MSDATLHHLTAETLMAQPLTASDVIDLLGLQPHPEGGHYRETFRDAGDIPGGRGASSAIFFLLAAGERSHWHKVDAAEVWHFYAGAPLVLSQAESEAGPVTSAVLGPNLAAGQRPQIVVPADVWQAAEPLGGASPHTWTLVGCTVAPAFVFPGFELAPAGWQPKS</sequence>
<dbReference type="SUPFAM" id="SSF51182">
    <property type="entry name" value="RmlC-like cupins"/>
    <property type="match status" value="1"/>
</dbReference>
<organism evidence="2 3">
    <name type="scientific">Blastochloris viridis</name>
    <name type="common">Rhodopseudomonas viridis</name>
    <dbReference type="NCBI Taxonomy" id="1079"/>
    <lineage>
        <taxon>Bacteria</taxon>
        <taxon>Pseudomonadati</taxon>
        <taxon>Pseudomonadota</taxon>
        <taxon>Alphaproteobacteria</taxon>
        <taxon>Hyphomicrobiales</taxon>
        <taxon>Blastochloridaceae</taxon>
        <taxon>Blastochloris</taxon>
    </lineage>
</organism>
<dbReference type="CDD" id="cd06121">
    <property type="entry name" value="cupin_YML079wp"/>
    <property type="match status" value="1"/>
</dbReference>
<protein>
    <recommendedName>
        <fullName evidence="1">DUF985 domain-containing protein</fullName>
    </recommendedName>
</protein>
<dbReference type="InterPro" id="IPR009327">
    <property type="entry name" value="Cupin_DUF985"/>
</dbReference>
<accession>A0A0P0IQQ0</accession>
<evidence type="ECO:0000313" key="2">
    <source>
        <dbReference type="EMBL" id="CUU43889.1"/>
    </source>
</evidence>
<dbReference type="PANTHER" id="PTHR33387">
    <property type="entry name" value="RMLC-LIKE JELLY ROLL FOLD PROTEIN"/>
    <property type="match status" value="1"/>
</dbReference>
<dbReference type="AlphaFoldDB" id="A0A0P0IQQ0"/>
<name>A0A0P0IQQ0_BLAVI</name>
<dbReference type="PANTHER" id="PTHR33387:SF3">
    <property type="entry name" value="DUF985 DOMAIN-CONTAINING PROTEIN"/>
    <property type="match status" value="1"/>
</dbReference>
<dbReference type="InterPro" id="IPR014710">
    <property type="entry name" value="RmlC-like_jellyroll"/>
</dbReference>
<dbReference type="InterPro" id="IPR011051">
    <property type="entry name" value="RmlC_Cupin_sf"/>
</dbReference>
<reference evidence="3" key="1">
    <citation type="journal article" date="2016" name="Genome Announc.">
        <title>Revised genome sequence of the purple photosynthetic bacterium Blastochloris viridis.</title>
        <authorList>
            <person name="Liu L.N."/>
            <person name="Faulkner M."/>
            <person name="Liu X."/>
            <person name="Huang F."/>
            <person name="Darby A.C."/>
            <person name="Hall N."/>
        </authorList>
    </citation>
    <scope>NUCLEOTIDE SEQUENCE [LARGE SCALE GENOMIC DNA]</scope>
    <source>
        <strain evidence="3">ATCC 19567 / DSM 133 / F</strain>
    </source>
</reference>
<dbReference type="Gene3D" id="2.60.120.10">
    <property type="entry name" value="Jelly Rolls"/>
    <property type="match status" value="1"/>
</dbReference>
<keyword evidence="3" id="KW-1185">Reference proteome</keyword>
<evidence type="ECO:0000313" key="3">
    <source>
        <dbReference type="Proteomes" id="UP000065734"/>
    </source>
</evidence>
<dbReference type="PATRIC" id="fig|1079.6.peg.158"/>
<dbReference type="KEGG" id="bvr:BVIR_151"/>
<gene>
    <name evidence="2" type="ORF">BVIRIDIS_29170</name>
</gene>
<evidence type="ECO:0000259" key="1">
    <source>
        <dbReference type="Pfam" id="PF06172"/>
    </source>
</evidence>
<dbReference type="EMBL" id="LN907867">
    <property type="protein sequence ID" value="CUU43889.1"/>
    <property type="molecule type" value="Genomic_DNA"/>
</dbReference>
<proteinExistence type="predicted"/>
<dbReference type="Proteomes" id="UP000065734">
    <property type="component" value="Chromosome I"/>
</dbReference>
<feature type="domain" description="DUF985" evidence="1">
    <location>
        <begin position="23"/>
        <end position="157"/>
    </location>
</feature>
<dbReference type="STRING" id="1079.BVIR_151"/>
<dbReference type="InterPro" id="IPR039935">
    <property type="entry name" value="YML079W-like"/>
</dbReference>